<evidence type="ECO:0000256" key="2">
    <source>
        <dbReference type="ARBA" id="ARBA00009446"/>
    </source>
</evidence>
<dbReference type="PROSITE" id="PS52039">
    <property type="entry name" value="TOPO_IA_2"/>
    <property type="match status" value="1"/>
</dbReference>
<evidence type="ECO:0000259" key="8">
    <source>
        <dbReference type="PROSITE" id="PS50880"/>
    </source>
</evidence>
<dbReference type="CDD" id="cd00186">
    <property type="entry name" value="TOP1Ac"/>
    <property type="match status" value="1"/>
</dbReference>
<dbReference type="Pfam" id="PF01131">
    <property type="entry name" value="Topoisom_bac"/>
    <property type="match status" value="3"/>
</dbReference>
<dbReference type="GO" id="GO:0003917">
    <property type="term" value="F:DNA topoisomerase type I (single strand cut, ATP-independent) activity"/>
    <property type="evidence" value="ECO:0007669"/>
    <property type="project" value="UniProtKB-EC"/>
</dbReference>
<dbReference type="SMART" id="SM00436">
    <property type="entry name" value="TOP1Bc"/>
    <property type="match status" value="1"/>
</dbReference>
<dbReference type="SMART" id="SM00493">
    <property type="entry name" value="TOPRIM"/>
    <property type="match status" value="1"/>
</dbReference>
<evidence type="ECO:0000256" key="3">
    <source>
        <dbReference type="ARBA" id="ARBA00012891"/>
    </source>
</evidence>
<dbReference type="InterPro" id="IPR013825">
    <property type="entry name" value="Topo_IA_cen_sub2"/>
</dbReference>
<dbReference type="Gene3D" id="1.10.290.10">
    <property type="entry name" value="Topoisomerase I, domain 4"/>
    <property type="match status" value="1"/>
</dbReference>
<evidence type="ECO:0000256" key="4">
    <source>
        <dbReference type="ARBA" id="ARBA00023029"/>
    </source>
</evidence>
<dbReference type="GO" id="GO:0006265">
    <property type="term" value="P:DNA topological change"/>
    <property type="evidence" value="ECO:0007669"/>
    <property type="project" value="InterPro"/>
</dbReference>
<dbReference type="InterPro" id="IPR006171">
    <property type="entry name" value="TOPRIM_dom"/>
</dbReference>
<dbReference type="Gene3D" id="3.40.50.140">
    <property type="match status" value="1"/>
</dbReference>
<dbReference type="EC" id="5.6.2.1" evidence="3"/>
<reference evidence="10" key="1">
    <citation type="journal article" date="2020" name="Nature">
        <title>Giant virus diversity and host interactions through global metagenomics.</title>
        <authorList>
            <person name="Schulz F."/>
            <person name="Roux S."/>
            <person name="Paez-Espino D."/>
            <person name="Jungbluth S."/>
            <person name="Walsh D.A."/>
            <person name="Denef V.J."/>
            <person name="McMahon K.D."/>
            <person name="Konstantinidis K.T."/>
            <person name="Eloe-Fadrosh E.A."/>
            <person name="Kyrpides N.C."/>
            <person name="Woyke T."/>
        </authorList>
    </citation>
    <scope>NUCLEOTIDE SEQUENCE</scope>
    <source>
        <strain evidence="10">GVMAG-M-3300023174-60</strain>
    </source>
</reference>
<dbReference type="PRINTS" id="PR00417">
    <property type="entry name" value="PRTPISMRASEI"/>
</dbReference>
<evidence type="ECO:0000256" key="6">
    <source>
        <dbReference type="ARBA" id="ARBA00023235"/>
    </source>
</evidence>
<proteinExistence type="inferred from homology"/>
<keyword evidence="6" id="KW-0413">Isomerase</keyword>
<keyword evidence="5" id="KW-0238">DNA-binding</keyword>
<dbReference type="PANTHER" id="PTHR42785">
    <property type="entry name" value="DNA TOPOISOMERASE, TYPE IA, CORE"/>
    <property type="match status" value="1"/>
</dbReference>
<feature type="compositionally biased region" description="Acidic residues" evidence="7">
    <location>
        <begin position="449"/>
        <end position="462"/>
    </location>
</feature>
<keyword evidence="4" id="KW-0799">Topoisomerase</keyword>
<dbReference type="InterPro" id="IPR000380">
    <property type="entry name" value="Topo_IA"/>
</dbReference>
<protein>
    <recommendedName>
        <fullName evidence="3">DNA topoisomerase</fullName>
        <ecNumber evidence="3">5.6.2.1</ecNumber>
    </recommendedName>
</protein>
<dbReference type="PROSITE" id="PS00396">
    <property type="entry name" value="TOPO_IA_1"/>
    <property type="match status" value="1"/>
</dbReference>
<feature type="region of interest" description="Disordered" evidence="7">
    <location>
        <begin position="445"/>
        <end position="464"/>
    </location>
</feature>
<dbReference type="Gene3D" id="2.70.20.10">
    <property type="entry name" value="Topoisomerase I, domain 3"/>
    <property type="match status" value="1"/>
</dbReference>
<dbReference type="InterPro" id="IPR003601">
    <property type="entry name" value="Topo_IA_2"/>
</dbReference>
<dbReference type="InterPro" id="IPR023406">
    <property type="entry name" value="Topo_IA_AS"/>
</dbReference>
<evidence type="ECO:0000256" key="7">
    <source>
        <dbReference type="SAM" id="MobiDB-lite"/>
    </source>
</evidence>
<dbReference type="EMBL" id="MN739677">
    <property type="protein sequence ID" value="QHT20087.1"/>
    <property type="molecule type" value="Genomic_DNA"/>
</dbReference>
<dbReference type="InterPro" id="IPR013826">
    <property type="entry name" value="Topo_IA_cen_sub3"/>
</dbReference>
<evidence type="ECO:0000256" key="1">
    <source>
        <dbReference type="ARBA" id="ARBA00000213"/>
    </source>
</evidence>
<sequence>MTNLVIVESPAKCQKIQGFLGPGWRVIASMGHIRALEHSLDAIGLNNDFEPKYEFIKEKAKAIKQLKEESKDATHIYLAADDDREGENIAYSVCLLLKLNPSTAKRAVFHEITKKAVTNAVNSPRKLDMNRINAQQSRAMLDMMIGFTMSPLLWRYVAPSLSAGRCQTPALRLVIEREDLITNFKTSSSWQLNANWITAQGGFKDVFKFSAQMDDELEDEESALNYMEIIHETPDASIISKDIRPWSQSAPEPLITSTLQQQASAMFSINPKNCMKIAQRLYEAGHITYMRTDKAVISEEATAEAKKWVLDTYGADFLEKSPQKTEVKEEKGEKKTKTKPKVAGTKETGTKETEAKKEDGEVKAQEAHEAIRPTHMDLTALPEGDWTAYDKKVYNLIWQRTIQSVMAPARGETCKVKIQIEGDEDFTWSSQWKRTTFEGWKRAGKVAQIDDDSEQSGDEDSKDDMWSKASILEPGDKVKWQDMKAEPKETRAQGRYTEATLVRELEKFGIGRPSTFASLIATIQDKNYVETKDIVAREVKVKEYTMKPNQWPAEEKELKKKVGAEKNKLVPTDLGRSVLSFVLKHFNDLFDYGFTAQMEKRLDQVADGLEPWKQVLRDMWASYKDRYEDLCSKQSIKTKEGEQNAKVKEFSGGLKAVQSKKGPLLLIEGVKKEDTQFLGWPTGVAFEDMTEDKALKFKEDAAKKKRGDEVGEWKGQQIIKKSGKFGDYLQCGEVSIPFQAGEELDKTIERFETKQNGGTGVLKQFKEYVIRTGQYGPYIMKTSLKKAQFVSVPKGIDVSSLTEKEIETLYKTGLESKKKWKAEKK</sequence>
<dbReference type="PANTHER" id="PTHR42785:SF1">
    <property type="entry name" value="DNA TOPOISOMERASE"/>
    <property type="match status" value="1"/>
</dbReference>
<dbReference type="SMART" id="SM00437">
    <property type="entry name" value="TOP1Ac"/>
    <property type="match status" value="1"/>
</dbReference>
<dbReference type="InterPro" id="IPR013497">
    <property type="entry name" value="Topo_IA_cen"/>
</dbReference>
<comment type="similarity">
    <text evidence="2">Belongs to the type IA topoisomerase family.</text>
</comment>
<feature type="domain" description="Toprim" evidence="8">
    <location>
        <begin position="2"/>
        <end position="112"/>
    </location>
</feature>
<dbReference type="AlphaFoldDB" id="A0A6C0DTE9"/>
<name>A0A6C0DTE9_9ZZZZ</name>
<dbReference type="GO" id="GO:0003677">
    <property type="term" value="F:DNA binding"/>
    <property type="evidence" value="ECO:0007669"/>
    <property type="project" value="UniProtKB-KW"/>
</dbReference>
<dbReference type="PROSITE" id="PS50880">
    <property type="entry name" value="TOPRIM"/>
    <property type="match status" value="1"/>
</dbReference>
<dbReference type="SUPFAM" id="SSF56712">
    <property type="entry name" value="Prokaryotic type I DNA topoisomerase"/>
    <property type="match status" value="1"/>
</dbReference>
<evidence type="ECO:0000259" key="9">
    <source>
        <dbReference type="PROSITE" id="PS52039"/>
    </source>
</evidence>
<dbReference type="InterPro" id="IPR023405">
    <property type="entry name" value="Topo_IA_core_domain"/>
</dbReference>
<evidence type="ECO:0000313" key="10">
    <source>
        <dbReference type="EMBL" id="QHT20087.1"/>
    </source>
</evidence>
<dbReference type="Gene3D" id="1.10.460.10">
    <property type="entry name" value="Topoisomerase I, domain 2"/>
    <property type="match status" value="2"/>
</dbReference>
<feature type="compositionally biased region" description="Basic and acidic residues" evidence="7">
    <location>
        <begin position="348"/>
        <end position="362"/>
    </location>
</feature>
<feature type="region of interest" description="Disordered" evidence="7">
    <location>
        <begin position="322"/>
        <end position="362"/>
    </location>
</feature>
<dbReference type="InterPro" id="IPR013824">
    <property type="entry name" value="Topo_IA_cen_sub1"/>
</dbReference>
<accession>A0A6C0DTE9</accession>
<comment type="catalytic activity">
    <reaction evidence="1">
        <text>ATP-independent breakage of single-stranded DNA, followed by passage and rejoining.</text>
        <dbReference type="EC" id="5.6.2.1"/>
    </reaction>
</comment>
<organism evidence="10">
    <name type="scientific">viral metagenome</name>
    <dbReference type="NCBI Taxonomy" id="1070528"/>
    <lineage>
        <taxon>unclassified sequences</taxon>
        <taxon>metagenomes</taxon>
        <taxon>organismal metagenomes</taxon>
    </lineage>
</organism>
<feature type="compositionally biased region" description="Basic and acidic residues" evidence="7">
    <location>
        <begin position="322"/>
        <end position="335"/>
    </location>
</feature>
<dbReference type="Pfam" id="PF01751">
    <property type="entry name" value="Toprim"/>
    <property type="match status" value="1"/>
</dbReference>
<evidence type="ECO:0000256" key="5">
    <source>
        <dbReference type="ARBA" id="ARBA00023125"/>
    </source>
</evidence>
<feature type="domain" description="Topo IA-type catalytic" evidence="9">
    <location>
        <begin position="128"/>
        <end position="627"/>
    </location>
</feature>
<dbReference type="InterPro" id="IPR003602">
    <property type="entry name" value="Topo_IA_DNA-bd_dom"/>
</dbReference>